<dbReference type="NCBIfam" id="NF004363">
    <property type="entry name" value="PRK05738.2-4"/>
    <property type="match status" value="1"/>
</dbReference>
<reference evidence="10 12" key="1">
    <citation type="submission" date="2019-06" db="EMBL/GenBank/DDBJ databases">
        <title>Mycoplasma nasistruthionis sp. nov. str Ms03.</title>
        <authorList>
            <person name="Botes A."/>
        </authorList>
    </citation>
    <scope>NUCLEOTIDE SEQUENCE [LARGE SCALE GENOMIC DNA]</scope>
    <source>
        <strain evidence="10 12">Ms03</strain>
    </source>
</reference>
<keyword evidence="2 6" id="KW-0699">rRNA-binding</keyword>
<keyword evidence="7" id="KW-0175">Coiled coil</keyword>
<comment type="similarity">
    <text evidence="1 6">Belongs to the universal ribosomal protein uL23 family.</text>
</comment>
<sequence length="157" mass="17355">MELTRVIKAPVLTEKSELQRMRNVFTFKVDFHANKFQIANAVETIFGVKVEKVNTIKVDKKAKNVGRFHGFTNRYKKAMVTVKEGSNLNFLPGEEQEKAVLAETQAKAEEAKKAKAAKSAEVEKKAAAKLAAKKTSATKATKTTVKKTTTKRKVGGE</sequence>
<evidence type="ECO:0000256" key="6">
    <source>
        <dbReference type="HAMAP-Rule" id="MF_01369"/>
    </source>
</evidence>
<dbReference type="GO" id="GO:0006412">
    <property type="term" value="P:translation"/>
    <property type="evidence" value="ECO:0007669"/>
    <property type="project" value="UniProtKB-UniRule"/>
</dbReference>
<dbReference type="SUPFAM" id="SSF54189">
    <property type="entry name" value="Ribosomal proteins S24e, L23 and L15e"/>
    <property type="match status" value="1"/>
</dbReference>
<evidence type="ECO:0000313" key="12">
    <source>
        <dbReference type="Proteomes" id="UP000315201"/>
    </source>
</evidence>
<evidence type="ECO:0000256" key="5">
    <source>
        <dbReference type="ARBA" id="ARBA00023274"/>
    </source>
</evidence>
<evidence type="ECO:0000256" key="3">
    <source>
        <dbReference type="ARBA" id="ARBA00022884"/>
    </source>
</evidence>
<keyword evidence="4 6" id="KW-0689">Ribosomal protein</keyword>
<comment type="function">
    <text evidence="6">One of the early assembly proteins it binds 23S rRNA. One of the proteins that surrounds the polypeptide exit tunnel on the outside of the ribosome. Forms the main docking site for trigger factor binding to the ribosome.</text>
</comment>
<dbReference type="EMBL" id="CP041147">
    <property type="protein sequence ID" value="QDF65111.1"/>
    <property type="molecule type" value="Genomic_DNA"/>
</dbReference>
<dbReference type="InterPro" id="IPR012677">
    <property type="entry name" value="Nucleotide-bd_a/b_plait_sf"/>
</dbReference>
<dbReference type="Proteomes" id="UP000315201">
    <property type="component" value="Chromosome"/>
</dbReference>
<dbReference type="InterPro" id="IPR012678">
    <property type="entry name" value="Ribosomal_uL23/eL15/eS24_sf"/>
</dbReference>
<feature type="compositionally biased region" description="Basic residues" evidence="8">
    <location>
        <begin position="144"/>
        <end position="157"/>
    </location>
</feature>
<feature type="coiled-coil region" evidence="7">
    <location>
        <begin position="94"/>
        <end position="121"/>
    </location>
</feature>
<dbReference type="NCBIfam" id="NF008919">
    <property type="entry name" value="PRK12280.1-3"/>
    <property type="match status" value="1"/>
</dbReference>
<evidence type="ECO:0000256" key="1">
    <source>
        <dbReference type="ARBA" id="ARBA00006700"/>
    </source>
</evidence>
<reference evidence="9 11" key="2">
    <citation type="submission" date="2019-06" db="EMBL/GenBank/DDBJ databases">
        <title>Mycoplasma sp. 2F1A isolated from ostrich.</title>
        <authorList>
            <person name="Spergser J."/>
        </authorList>
    </citation>
    <scope>NUCLEOTIDE SEQUENCE [LARGE SCALE GENOMIC DNA]</scope>
    <source>
        <strain evidence="9 11">2F1A</strain>
    </source>
</reference>
<accession>A0A5B7XVL4</accession>
<dbReference type="AlphaFoldDB" id="A0A4Y6I6V6"/>
<keyword evidence="3 6" id="KW-0694">RNA-binding</keyword>
<feature type="compositionally biased region" description="Low complexity" evidence="8">
    <location>
        <begin position="131"/>
        <end position="143"/>
    </location>
</feature>
<proteinExistence type="inferred from homology"/>
<evidence type="ECO:0000256" key="4">
    <source>
        <dbReference type="ARBA" id="ARBA00022980"/>
    </source>
</evidence>
<evidence type="ECO:0000256" key="8">
    <source>
        <dbReference type="SAM" id="MobiDB-lite"/>
    </source>
</evidence>
<dbReference type="FunFam" id="3.30.70.330:FF:000001">
    <property type="entry name" value="50S ribosomal protein L23"/>
    <property type="match status" value="1"/>
</dbReference>
<dbReference type="HAMAP" id="MF_01369_B">
    <property type="entry name" value="Ribosomal_uL23_B"/>
    <property type="match status" value="1"/>
</dbReference>
<dbReference type="KEGG" id="mnh:FG904_02335"/>
<dbReference type="Gene3D" id="3.30.70.330">
    <property type="match status" value="1"/>
</dbReference>
<evidence type="ECO:0000256" key="2">
    <source>
        <dbReference type="ARBA" id="ARBA00022730"/>
    </source>
</evidence>
<feature type="region of interest" description="Disordered" evidence="8">
    <location>
        <begin position="131"/>
        <end position="157"/>
    </location>
</feature>
<dbReference type="EMBL" id="CP040825">
    <property type="protein sequence ID" value="QCZ36832.1"/>
    <property type="molecule type" value="Genomic_DNA"/>
</dbReference>
<evidence type="ECO:0000256" key="7">
    <source>
        <dbReference type="SAM" id="Coils"/>
    </source>
</evidence>
<dbReference type="Proteomes" id="UP000305457">
    <property type="component" value="Chromosome"/>
</dbReference>
<organism evidence="10 12">
    <name type="scientific">Mycoplasma nasistruthionis</name>
    <dbReference type="NCBI Taxonomy" id="353852"/>
    <lineage>
        <taxon>Bacteria</taxon>
        <taxon>Bacillati</taxon>
        <taxon>Mycoplasmatota</taxon>
        <taxon>Mollicutes</taxon>
        <taxon>Mycoplasmataceae</taxon>
        <taxon>Mycoplasma</taxon>
    </lineage>
</organism>
<accession>A0A4Y6I6V6</accession>
<comment type="subunit">
    <text evidence="6">Part of the 50S ribosomal subunit. Contacts protein L29, and trigger factor when it is bound to the ribosome.</text>
</comment>
<evidence type="ECO:0000313" key="11">
    <source>
        <dbReference type="Proteomes" id="UP000305457"/>
    </source>
</evidence>
<dbReference type="OrthoDB" id="9793353at2"/>
<name>A0A4Y6I6V6_9MOLU</name>
<protein>
    <recommendedName>
        <fullName evidence="6">Large ribosomal subunit protein uL23</fullName>
    </recommendedName>
</protein>
<evidence type="ECO:0000313" key="10">
    <source>
        <dbReference type="EMBL" id="QDF65111.1"/>
    </source>
</evidence>
<dbReference type="InterPro" id="IPR013025">
    <property type="entry name" value="Ribosomal_uL23-like"/>
</dbReference>
<dbReference type="GO" id="GO:0019843">
    <property type="term" value="F:rRNA binding"/>
    <property type="evidence" value="ECO:0007669"/>
    <property type="project" value="UniProtKB-UniRule"/>
</dbReference>
<dbReference type="Pfam" id="PF00276">
    <property type="entry name" value="Ribosomal_L23"/>
    <property type="match status" value="1"/>
</dbReference>
<gene>
    <name evidence="6" type="primary">rplW</name>
    <name evidence="9" type="ORF">FG904_02335</name>
    <name evidence="10" type="ORF">FIV53_02305</name>
</gene>
<dbReference type="GO" id="GO:1990904">
    <property type="term" value="C:ribonucleoprotein complex"/>
    <property type="evidence" value="ECO:0007669"/>
    <property type="project" value="UniProtKB-KW"/>
</dbReference>
<dbReference type="RefSeq" id="WP_139592313.1">
    <property type="nucleotide sequence ID" value="NZ_CP040825.1"/>
</dbReference>
<dbReference type="PANTHER" id="PTHR11620">
    <property type="entry name" value="60S RIBOSOMAL PROTEIN L23A"/>
    <property type="match status" value="1"/>
</dbReference>
<dbReference type="GO" id="GO:0005840">
    <property type="term" value="C:ribosome"/>
    <property type="evidence" value="ECO:0007669"/>
    <property type="project" value="UniProtKB-KW"/>
</dbReference>
<keyword evidence="5 6" id="KW-0687">Ribonucleoprotein</keyword>
<keyword evidence="12" id="KW-1185">Reference proteome</keyword>
<evidence type="ECO:0000313" key="9">
    <source>
        <dbReference type="EMBL" id="QCZ36832.1"/>
    </source>
</evidence>
<dbReference type="GO" id="GO:0003735">
    <property type="term" value="F:structural constituent of ribosome"/>
    <property type="evidence" value="ECO:0007669"/>
    <property type="project" value="InterPro"/>
</dbReference>